<evidence type="ECO:0000256" key="6">
    <source>
        <dbReference type="ARBA" id="ARBA00022927"/>
    </source>
</evidence>
<dbReference type="SUPFAM" id="SSF81296">
    <property type="entry name" value="E set domains"/>
    <property type="match status" value="1"/>
</dbReference>
<dbReference type="InterPro" id="IPR029175">
    <property type="entry name" value="EXOC2/Sec5"/>
</dbReference>
<dbReference type="InterPro" id="IPR014756">
    <property type="entry name" value="Ig_E-set"/>
</dbReference>
<dbReference type="PANTHER" id="PTHR13043">
    <property type="entry name" value="EXOCYST COMPLEX COMPONENT SEC5"/>
    <property type="match status" value="1"/>
</dbReference>
<keyword evidence="5 7" id="KW-0268">Exocytosis</keyword>
<gene>
    <name evidence="11" type="primary">LOC114332550</name>
</gene>
<dbReference type="FunFam" id="2.60.40.10:FF:000196">
    <property type="entry name" value="Exocyst complex component 2"/>
    <property type="match status" value="1"/>
</dbReference>
<dbReference type="KEGG" id="dvv:114332550"/>
<dbReference type="InterPro" id="IPR002909">
    <property type="entry name" value="IPT_dom"/>
</dbReference>
<evidence type="ECO:0000256" key="8">
    <source>
        <dbReference type="SAM" id="Coils"/>
    </source>
</evidence>
<comment type="function">
    <text evidence="1 7">Component of the exocyst complex involved in the docking of exocytic vesicles with fusion sites on the plasma membrane.</text>
</comment>
<keyword evidence="6 7" id="KW-0653">Protein transport</keyword>
<evidence type="ECO:0000256" key="1">
    <source>
        <dbReference type="ARBA" id="ARBA00002660"/>
    </source>
</evidence>
<evidence type="ECO:0000256" key="3">
    <source>
        <dbReference type="ARBA" id="ARBA00017526"/>
    </source>
</evidence>
<evidence type="ECO:0000259" key="10">
    <source>
        <dbReference type="Pfam" id="PF15469"/>
    </source>
</evidence>
<organism evidence="11">
    <name type="scientific">Diabrotica virgifera virgifera</name>
    <name type="common">western corn rootworm</name>
    <dbReference type="NCBI Taxonomy" id="50390"/>
    <lineage>
        <taxon>Eukaryota</taxon>
        <taxon>Metazoa</taxon>
        <taxon>Ecdysozoa</taxon>
        <taxon>Arthropoda</taxon>
        <taxon>Hexapoda</taxon>
        <taxon>Insecta</taxon>
        <taxon>Pterygota</taxon>
        <taxon>Neoptera</taxon>
        <taxon>Endopterygota</taxon>
        <taxon>Coleoptera</taxon>
        <taxon>Polyphaga</taxon>
        <taxon>Cucujiformia</taxon>
        <taxon>Chrysomeloidea</taxon>
        <taxon>Chrysomelidae</taxon>
        <taxon>Galerucinae</taxon>
        <taxon>Diabroticina</taxon>
        <taxon>Diabroticites</taxon>
        <taxon>Diabrotica</taxon>
    </lineage>
</organism>
<protein>
    <recommendedName>
        <fullName evidence="3 7">Exocyst complex component 2</fullName>
    </recommendedName>
</protein>
<dbReference type="Gene3D" id="2.60.40.10">
    <property type="entry name" value="Immunoglobulins"/>
    <property type="match status" value="1"/>
</dbReference>
<evidence type="ECO:0000256" key="7">
    <source>
        <dbReference type="RuleBase" id="RU365069"/>
    </source>
</evidence>
<evidence type="ECO:0000313" key="11">
    <source>
        <dbReference type="RefSeq" id="XP_028138176.1"/>
    </source>
</evidence>
<feature type="domain" description="Exocyst complex component EXOC2/Sec5 N-terminal" evidence="10">
    <location>
        <begin position="125"/>
        <end position="878"/>
    </location>
</feature>
<dbReference type="GO" id="GO:0048468">
    <property type="term" value="P:cell development"/>
    <property type="evidence" value="ECO:0007669"/>
    <property type="project" value="UniProtKB-ARBA"/>
</dbReference>
<dbReference type="GO" id="GO:0048731">
    <property type="term" value="P:system development"/>
    <property type="evidence" value="ECO:0007669"/>
    <property type="project" value="UniProtKB-ARBA"/>
</dbReference>
<reference evidence="11" key="1">
    <citation type="submission" date="2025-08" db="UniProtKB">
        <authorList>
            <consortium name="RefSeq"/>
        </authorList>
    </citation>
    <scope>IDENTIFICATION</scope>
    <source>
        <tissue evidence="11">Whole insect</tissue>
    </source>
</reference>
<proteinExistence type="inferred from homology"/>
<evidence type="ECO:0000259" key="9">
    <source>
        <dbReference type="Pfam" id="PF01833"/>
    </source>
</evidence>
<evidence type="ECO:0000256" key="5">
    <source>
        <dbReference type="ARBA" id="ARBA00022483"/>
    </source>
</evidence>
<dbReference type="GO" id="GO:0000145">
    <property type="term" value="C:exocyst"/>
    <property type="evidence" value="ECO:0007669"/>
    <property type="project" value="UniProtKB-UniRule"/>
</dbReference>
<comment type="subunit">
    <text evidence="7">Component of the exocyst complex.</text>
</comment>
<accession>A0A6P7FPN8</accession>
<feature type="domain" description="IPT/TIG" evidence="9">
    <location>
        <begin position="5"/>
        <end position="86"/>
    </location>
</feature>
<comment type="similarity">
    <text evidence="2 7">Belongs to the SEC5 family.</text>
</comment>
<dbReference type="GO" id="GO:0006887">
    <property type="term" value="P:exocytosis"/>
    <property type="evidence" value="ECO:0007669"/>
    <property type="project" value="UniProtKB-KW"/>
</dbReference>
<dbReference type="AlphaFoldDB" id="A0A6P7FPN8"/>
<name>A0A6P7FPN8_DIAVI</name>
<evidence type="ECO:0000256" key="4">
    <source>
        <dbReference type="ARBA" id="ARBA00022448"/>
    </source>
</evidence>
<dbReference type="PANTHER" id="PTHR13043:SF1">
    <property type="entry name" value="EXOCYST COMPLEX COMPONENT 2"/>
    <property type="match status" value="1"/>
</dbReference>
<feature type="coiled-coil region" evidence="8">
    <location>
        <begin position="197"/>
        <end position="253"/>
    </location>
</feature>
<dbReference type="GO" id="GO:0015031">
    <property type="term" value="P:protein transport"/>
    <property type="evidence" value="ECO:0007669"/>
    <property type="project" value="UniProtKB-KW"/>
</dbReference>
<dbReference type="InterPro" id="IPR039481">
    <property type="entry name" value="EXOC2/Sec5_N_dom"/>
</dbReference>
<dbReference type="OrthoDB" id="26242at2759"/>
<dbReference type="InParanoid" id="A0A6P7FPN8"/>
<dbReference type="CDD" id="cd00603">
    <property type="entry name" value="IPT_PCSR"/>
    <property type="match status" value="1"/>
</dbReference>
<dbReference type="Pfam" id="PF15469">
    <property type="entry name" value="Sec5"/>
    <property type="match status" value="1"/>
</dbReference>
<evidence type="ECO:0000256" key="2">
    <source>
        <dbReference type="ARBA" id="ARBA00010578"/>
    </source>
</evidence>
<keyword evidence="4 7" id="KW-0813">Transport</keyword>
<keyword evidence="8" id="KW-0175">Coiled coil</keyword>
<dbReference type="GO" id="GO:0006893">
    <property type="term" value="P:Golgi to plasma membrane transport"/>
    <property type="evidence" value="ECO:0007669"/>
    <property type="project" value="UniProtKB-UniRule"/>
</dbReference>
<sequence>MAPPPIVTGLSPNEGPPGTRIKIRGENFGSQPSDLIGLTICGMDCLLTAEWKTPNKVIAISGPIKGKGDVIVTTKYGGTGTCNVTFRGYHLATIGPLKESAVWVEETPIYSWGRHSLSPSSFQQEDPLGLSVEEAENKISEEELLGYFPGKCGDIGSQHFSPAWFLLENHQTTSFNDLKAGLNHLTRKVQSQKEGQLSFLKANLNSVMDQIDTLTNLREKYEKESSVFGSTPTIKLERAIKESEREARKLFDDVLARKDRAEKTRNALNVLQRYKFLFCLPCVIERNVKKGDYDIVINDYMRVKNLFDKTEVPIFREALNEVEKRIVELQTKLHKDLQTMPITVEQQKRLIRYLVNLECPFDAAWDAIKSRWEYINQKFKEIYTFHKSTDKSEASKKQNSASKYSKSQIEVNIVPACVNFTDEICVVTSEIFPDLWKIGQAYFSGELQVKIEAGRQVEYKHMVLTAIESFSKYVRVSIIPNTLDKSDRVQYGSLTTLDRDEVALYLPELLRSVRSTYSTLIQLDLPNEALDIVSALLIDMRIYCMSTLFQQTAEQIKQLSENWKINFSGKYTGVTELPLKFLRLIEDVIQIVKESALSVEQRETSLLDSSSAQKELEKQVDNILGSFYDVLNNLSSTEDYDDCDDNSPVVSQLIGTPVGPHKTGAPHDIPTWENRLLITLSNCIFTKITILDEISKKFRETGFSSIDGPIKTNKNKYEALEKSILDKYLEQKSDPLVGTIEPSMYLGRFDWDINVPPTDIRPYAKECVNNLISVHSEINNISVSLLDSILVKIVETIAEELYRLMSCAQKFSKEGAQQAVVDIECLQWIFTNYLSENAKSYFKEALAHVPEINKSDKLLVEDILKQCKVRMKTQILCLRKK</sequence>
<dbReference type="InterPro" id="IPR013783">
    <property type="entry name" value="Ig-like_fold"/>
</dbReference>
<dbReference type="FunCoup" id="A0A6P7FPN8">
    <property type="interactions" value="1616"/>
</dbReference>
<dbReference type="RefSeq" id="XP_028138176.1">
    <property type="nucleotide sequence ID" value="XM_028282375.1"/>
</dbReference>
<dbReference type="Pfam" id="PF01833">
    <property type="entry name" value="TIG"/>
    <property type="match status" value="1"/>
</dbReference>